<evidence type="ECO:0000313" key="1">
    <source>
        <dbReference type="EMBL" id="MBC2607754.1"/>
    </source>
</evidence>
<gene>
    <name evidence="1" type="ORF">H5P27_17000</name>
</gene>
<dbReference type="NCBIfam" id="TIGR02460">
    <property type="entry name" value="osmo_MPGsynth"/>
    <property type="match status" value="1"/>
</dbReference>
<dbReference type="Gene3D" id="3.90.550.10">
    <property type="entry name" value="Spore Coat Polysaccharide Biosynthesis Protein SpsA, Chain A"/>
    <property type="match status" value="1"/>
</dbReference>
<dbReference type="Pfam" id="PF09488">
    <property type="entry name" value="Osmo_MPGsynth"/>
    <property type="match status" value="1"/>
</dbReference>
<dbReference type="GO" id="GO:0050504">
    <property type="term" value="F:mannosyl-3-phosphoglycerate synthase activity"/>
    <property type="evidence" value="ECO:0007669"/>
    <property type="project" value="UniProtKB-EC"/>
</dbReference>
<evidence type="ECO:0000313" key="2">
    <source>
        <dbReference type="Proteomes" id="UP000526501"/>
    </source>
</evidence>
<keyword evidence="1" id="KW-0328">Glycosyltransferase</keyword>
<dbReference type="AlphaFoldDB" id="A0A7X1B8Q3"/>
<accession>A0A7X1B8Q3</accession>
<dbReference type="Proteomes" id="UP000526501">
    <property type="component" value="Unassembled WGS sequence"/>
</dbReference>
<comment type="caution">
    <text evidence="1">The sequence shown here is derived from an EMBL/GenBank/DDBJ whole genome shotgun (WGS) entry which is preliminary data.</text>
</comment>
<name>A0A7X1B8Q3_9BACT</name>
<organism evidence="1 2">
    <name type="scientific">Pelagicoccus albus</name>
    <dbReference type="NCBI Taxonomy" id="415222"/>
    <lineage>
        <taxon>Bacteria</taxon>
        <taxon>Pseudomonadati</taxon>
        <taxon>Verrucomicrobiota</taxon>
        <taxon>Opitutia</taxon>
        <taxon>Puniceicoccales</taxon>
        <taxon>Pelagicoccaceae</taxon>
        <taxon>Pelagicoccus</taxon>
    </lineage>
</organism>
<dbReference type="InterPro" id="IPR029044">
    <property type="entry name" value="Nucleotide-diphossugar_trans"/>
</dbReference>
<reference evidence="1 2" key="1">
    <citation type="submission" date="2020-07" db="EMBL/GenBank/DDBJ databases">
        <authorList>
            <person name="Feng X."/>
        </authorList>
    </citation>
    <scope>NUCLEOTIDE SEQUENCE [LARGE SCALE GENOMIC DNA]</scope>
    <source>
        <strain evidence="1 2">JCM23202</strain>
    </source>
</reference>
<sequence length="400" mass="44676">MKIEIPRDCDRLGGVQIYGLQKVYELDSGGNFGKENNTHNNVIRSIPSEALYERQKNMAIVVPVKNERLKLIEGVLVGIPHPCQIIVVSNSPRGPVDRFQIEKEAITNFCKFTNKRVTVVHQKDAALAKAIELAGYGELLGDDGLVRSGKAEGMIMGTLLARWLNNKYIGFVDSDNYFPGAVHEYVQEYAAGFEMFDTDSTFVRISWNSKPKVMENSLFFAKWGRSSVHSNKTLNLLLSYFSGYETEVVKTGNAGEHALTVDLALNIEYAAGYAVETHHFVNIIESWGGVLPPKDNVDQRDKVTICQIESRNPHLHESKGDEHVEDMIDASLSVIYNSPLCPELLKREIAEDRAKRMNLAEAEPIAPVKIYSNLNNLNLDVFLEHCEAAFASNTESLSLV</sequence>
<dbReference type="EMBL" id="JACHVC010000013">
    <property type="protein sequence ID" value="MBC2607754.1"/>
    <property type="molecule type" value="Genomic_DNA"/>
</dbReference>
<keyword evidence="2" id="KW-1185">Reference proteome</keyword>
<keyword evidence="1" id="KW-0808">Transferase</keyword>
<dbReference type="SUPFAM" id="SSF53448">
    <property type="entry name" value="Nucleotide-diphospho-sugar transferases"/>
    <property type="match status" value="1"/>
</dbReference>
<protein>
    <submittedName>
        <fullName evidence="1">Mannosyl-3-phosphoglycerate synthase</fullName>
        <ecNumber evidence="1">2.4.1.217</ecNumber>
    </submittedName>
</protein>
<dbReference type="GO" id="GO:0051479">
    <property type="term" value="P:mannosylglycerate biosynthetic process"/>
    <property type="evidence" value="ECO:0007669"/>
    <property type="project" value="InterPro"/>
</dbReference>
<dbReference type="EC" id="2.4.1.217" evidence="1"/>
<proteinExistence type="predicted"/>
<dbReference type="InterPro" id="IPR012812">
    <property type="entry name" value="Osmo_MPG_synth"/>
</dbReference>
<dbReference type="RefSeq" id="WP_185661621.1">
    <property type="nucleotide sequence ID" value="NZ_CAWPOO010000013.1"/>
</dbReference>
<dbReference type="GO" id="GO:0005737">
    <property type="term" value="C:cytoplasm"/>
    <property type="evidence" value="ECO:0007669"/>
    <property type="project" value="InterPro"/>
</dbReference>